<dbReference type="PANTHER" id="PTHR43777:SF1">
    <property type="entry name" value="MOLYBDENUM COFACTOR CYTIDYLYLTRANSFERASE"/>
    <property type="match status" value="1"/>
</dbReference>
<dbReference type="EMBL" id="QOQD01000009">
    <property type="protein sequence ID" value="RCL73179.1"/>
    <property type="molecule type" value="Genomic_DNA"/>
</dbReference>
<reference evidence="3 4" key="1">
    <citation type="journal article" date="2018" name="Microbiome">
        <title>Fine metagenomic profile of the Mediterranean stratified and mixed water columns revealed by assembly and recruitment.</title>
        <authorList>
            <person name="Haro-Moreno J.M."/>
            <person name="Lopez-Perez M."/>
            <person name="De La Torre J.R."/>
            <person name="Picazo A."/>
            <person name="Camacho A."/>
            <person name="Rodriguez-Valera F."/>
        </authorList>
    </citation>
    <scope>NUCLEOTIDE SEQUENCE [LARGE SCALE GENOMIC DNA]</scope>
    <source>
        <strain evidence="3">MED-G57</strain>
    </source>
</reference>
<organism evidence="3 4">
    <name type="scientific">PS1 clade bacterium</name>
    <dbReference type="NCBI Taxonomy" id="2175152"/>
    <lineage>
        <taxon>Bacteria</taxon>
        <taxon>Pseudomonadati</taxon>
        <taxon>Pseudomonadota</taxon>
        <taxon>Alphaproteobacteria</taxon>
        <taxon>PS1 clade</taxon>
    </lineage>
</organism>
<evidence type="ECO:0000259" key="2">
    <source>
        <dbReference type="Pfam" id="PF12804"/>
    </source>
</evidence>
<evidence type="ECO:0000313" key="3">
    <source>
        <dbReference type="EMBL" id="RCL73179.1"/>
    </source>
</evidence>
<dbReference type="InterPro" id="IPR025877">
    <property type="entry name" value="MobA-like_NTP_Trfase"/>
</dbReference>
<feature type="domain" description="MobA-like NTP transferase" evidence="2">
    <location>
        <begin position="346"/>
        <end position="505"/>
    </location>
</feature>
<dbReference type="InterPro" id="IPR029044">
    <property type="entry name" value="Nucleotide-diphossugar_trans"/>
</dbReference>
<dbReference type="GO" id="GO:0016779">
    <property type="term" value="F:nucleotidyltransferase activity"/>
    <property type="evidence" value="ECO:0007669"/>
    <property type="project" value="UniProtKB-ARBA"/>
</dbReference>
<dbReference type="Pfam" id="PF12804">
    <property type="entry name" value="NTP_transf_3"/>
    <property type="match status" value="1"/>
</dbReference>
<evidence type="ECO:0000256" key="1">
    <source>
        <dbReference type="ARBA" id="ARBA00022842"/>
    </source>
</evidence>
<keyword evidence="1" id="KW-0460">Magnesium</keyword>
<dbReference type="PANTHER" id="PTHR43777">
    <property type="entry name" value="MOLYBDENUM COFACTOR CYTIDYLYLTRANSFERASE"/>
    <property type="match status" value="1"/>
</dbReference>
<evidence type="ECO:0000313" key="4">
    <source>
        <dbReference type="Proteomes" id="UP000253570"/>
    </source>
</evidence>
<gene>
    <name evidence="3" type="ORF">DBW71_04350</name>
</gene>
<name>A0A368DMW4_9PROT</name>
<dbReference type="SUPFAM" id="SSF53218">
    <property type="entry name" value="Molybdenum cofactor biosynthesis proteins"/>
    <property type="match status" value="1"/>
</dbReference>
<dbReference type="Proteomes" id="UP000253570">
    <property type="component" value="Unassembled WGS sequence"/>
</dbReference>
<accession>A0A368DMW4</accession>
<sequence length="539" mass="59674">MKIFLKKTRESEGYILFHSVFINKGRIRKGKIINANDIKLMSASGIEELYVGSMQKGEIDENSASRIIGQAILSDNFSMSPTFSGKTNITSKYDGLFEINENNVRKLNEISSNIAISSLNNHDIVYRGDHVLSVKSISYAIKYSDVNNIVSFLSNENLINLKEFKPLKFGIIYSHSINEKNTLITKTKKSIETRIRDYNSSIMCECTTNHDLNSLKESIKKLSLMDLDVVLLFLSSSVSDYNDIVPQIIIQLGGKITSFGMPVDPGNLTLSATLGKTNLIAAAGSARSDALNGLDWHLNCLHAGVVVNEKMVNSLGVGGLLKDIDFAIKRKKISKTIMTKKANIAAVVLSAGQSKRMGEKNKLLLKVNGKSIIKNYIDNITKSNISEVIVVTGHESEDIMLELKNYNLKFVFNEKYKDGLSTSLRAGIKSLGKKIDAVMICLPDMPLIGIYEINKLIEFYNPSIGNEICIATSNEQRGNPVLWDKSYFNELMNIKGDKGGRDLLSNFLDKSVEVDLGDAVAFDVDTNGSYELVKSNLET</sequence>
<comment type="caution">
    <text evidence="3">The sequence shown here is derived from an EMBL/GenBank/DDBJ whole genome shotgun (WGS) entry which is preliminary data.</text>
</comment>
<dbReference type="Gene3D" id="3.90.550.10">
    <property type="entry name" value="Spore Coat Polysaccharide Biosynthesis Protein SpsA, Chain A"/>
    <property type="match status" value="1"/>
</dbReference>
<dbReference type="InterPro" id="IPR036425">
    <property type="entry name" value="MoaB/Mog-like_dom_sf"/>
</dbReference>
<dbReference type="CDD" id="cd04182">
    <property type="entry name" value="GT_2_like_f"/>
    <property type="match status" value="1"/>
</dbReference>
<dbReference type="SUPFAM" id="SSF53448">
    <property type="entry name" value="Nucleotide-diphospho-sugar transferases"/>
    <property type="match status" value="1"/>
</dbReference>
<dbReference type="AlphaFoldDB" id="A0A368DMW4"/>
<proteinExistence type="predicted"/>
<protein>
    <recommendedName>
        <fullName evidence="2">MobA-like NTP transferase domain-containing protein</fullName>
    </recommendedName>
</protein>